<dbReference type="eggNOG" id="KOG0078">
    <property type="taxonomic scope" value="Eukaryota"/>
</dbReference>
<feature type="coiled-coil region" evidence="1">
    <location>
        <begin position="198"/>
        <end position="260"/>
    </location>
</feature>
<dbReference type="STRING" id="6412.T1F4E6"/>
<sequence>MPTKVPSHHNTPELRRKNFVKNMLRSEQVSREELMQIMAEKAKAIFSLCDHERKEFITKRDMYRLENELPLSLEQLEKVFDSLDAQKQGYLTLQEFTNGFGSFVGLSPTSPSILNSPEFDFEADDPPSVVGDNNINQSDNFNNLLKNLSQCGMIDDHQNAHDEEIHSLYAQMETQLQEERDRIRAELVLNFGIFLKDKERENRLREKLELELQEKDKRLQELVLHQKEMEKKLKEVNRTKQKTEAENEKLILEKQVIEKKYSDSQQCLQPANEVQDKMISQKQVAIEIAEWIDLERQNLLKQIEDLKAKNKELRDLNDEIEVRMNVTSLMEDFE</sequence>
<keyword evidence="1" id="KW-0175">Coiled coil</keyword>
<dbReference type="EMBL" id="AMQM01003891">
    <property type="status" value="NOT_ANNOTATED_CDS"/>
    <property type="molecule type" value="Genomic_DNA"/>
</dbReference>
<name>T1F4E6_HELRO</name>
<feature type="domain" description="EF-hand" evidence="2">
    <location>
        <begin position="71"/>
        <end position="106"/>
    </location>
</feature>
<reference evidence="5" key="1">
    <citation type="submission" date="2012-12" db="EMBL/GenBank/DDBJ databases">
        <authorList>
            <person name="Hellsten U."/>
            <person name="Grimwood J."/>
            <person name="Chapman J.A."/>
            <person name="Shapiro H."/>
            <person name="Aerts A."/>
            <person name="Otillar R.P."/>
            <person name="Terry A.Y."/>
            <person name="Boore J.L."/>
            <person name="Simakov O."/>
            <person name="Marletaz F."/>
            <person name="Cho S.-J."/>
            <person name="Edsinger-Gonzales E."/>
            <person name="Havlak P."/>
            <person name="Kuo D.-H."/>
            <person name="Larsson T."/>
            <person name="Lv J."/>
            <person name="Arendt D."/>
            <person name="Savage R."/>
            <person name="Osoegawa K."/>
            <person name="de Jong P."/>
            <person name="Lindberg D.R."/>
            <person name="Seaver E.C."/>
            <person name="Weisblat D.A."/>
            <person name="Putnam N.H."/>
            <person name="Grigoriev I.V."/>
            <person name="Rokhsar D.S."/>
        </authorList>
    </citation>
    <scope>NUCLEOTIDE SEQUENCE</scope>
</reference>
<evidence type="ECO:0000313" key="3">
    <source>
        <dbReference type="EMBL" id="ESO05210.1"/>
    </source>
</evidence>
<dbReference type="GO" id="GO:0005509">
    <property type="term" value="F:calcium ion binding"/>
    <property type="evidence" value="ECO:0000318"/>
    <property type="project" value="GO_Central"/>
</dbReference>
<dbReference type="EnsemblMetazoa" id="HelroT171557">
    <property type="protein sequence ID" value="HelroP171557"/>
    <property type="gene ID" value="HelroG171557"/>
</dbReference>
<dbReference type="Pfam" id="PF13499">
    <property type="entry name" value="EF-hand_7"/>
    <property type="match status" value="1"/>
</dbReference>
<dbReference type="HOGENOM" id="CLU_047014_2_0_1"/>
<dbReference type="InParanoid" id="T1F4E6"/>
<accession>T1F4E6</accession>
<dbReference type="GeneID" id="20203695"/>
<dbReference type="InterPro" id="IPR011992">
    <property type="entry name" value="EF-hand-dom_pair"/>
</dbReference>
<dbReference type="CTD" id="20203695"/>
<evidence type="ECO:0000313" key="4">
    <source>
        <dbReference type="EnsemblMetazoa" id="HelroP171557"/>
    </source>
</evidence>
<reference evidence="4" key="3">
    <citation type="submission" date="2015-06" db="UniProtKB">
        <authorList>
            <consortium name="EnsemblMetazoa"/>
        </authorList>
    </citation>
    <scope>IDENTIFICATION</scope>
</reference>
<dbReference type="Gene3D" id="1.10.238.10">
    <property type="entry name" value="EF-hand"/>
    <property type="match status" value="1"/>
</dbReference>
<dbReference type="SUPFAM" id="SSF47473">
    <property type="entry name" value="EF-hand"/>
    <property type="match status" value="1"/>
</dbReference>
<feature type="coiled-coil region" evidence="1">
    <location>
        <begin position="289"/>
        <end position="323"/>
    </location>
</feature>
<evidence type="ECO:0000259" key="2">
    <source>
        <dbReference type="PROSITE" id="PS50222"/>
    </source>
</evidence>
<proteinExistence type="predicted"/>
<evidence type="ECO:0000313" key="5">
    <source>
        <dbReference type="Proteomes" id="UP000015101"/>
    </source>
</evidence>
<dbReference type="AlphaFoldDB" id="T1F4E6"/>
<dbReference type="OrthoDB" id="9989112at2759"/>
<dbReference type="PROSITE" id="PS50222">
    <property type="entry name" value="EF_HAND_2"/>
    <property type="match status" value="1"/>
</dbReference>
<dbReference type="Proteomes" id="UP000015101">
    <property type="component" value="Unassembled WGS sequence"/>
</dbReference>
<gene>
    <name evidence="4" type="primary">20203695</name>
    <name evidence="3" type="ORF">HELRODRAFT_171557</name>
</gene>
<reference evidence="3 5" key="2">
    <citation type="journal article" date="2013" name="Nature">
        <title>Insights into bilaterian evolution from three spiralian genomes.</title>
        <authorList>
            <person name="Simakov O."/>
            <person name="Marletaz F."/>
            <person name="Cho S.J."/>
            <person name="Edsinger-Gonzales E."/>
            <person name="Havlak P."/>
            <person name="Hellsten U."/>
            <person name="Kuo D.H."/>
            <person name="Larsson T."/>
            <person name="Lv J."/>
            <person name="Arendt D."/>
            <person name="Savage R."/>
            <person name="Osoegawa K."/>
            <person name="de Jong P."/>
            <person name="Grimwood J."/>
            <person name="Chapman J.A."/>
            <person name="Shapiro H."/>
            <person name="Aerts A."/>
            <person name="Otillar R.P."/>
            <person name="Terry A.Y."/>
            <person name="Boore J.L."/>
            <person name="Grigoriev I.V."/>
            <person name="Lindberg D.R."/>
            <person name="Seaver E.C."/>
            <person name="Weisblat D.A."/>
            <person name="Putnam N.H."/>
            <person name="Rokhsar D.S."/>
        </authorList>
    </citation>
    <scope>NUCLEOTIDE SEQUENCE</scope>
</reference>
<dbReference type="GO" id="GO:0009966">
    <property type="term" value="P:regulation of signal transduction"/>
    <property type="evidence" value="ECO:0000318"/>
    <property type="project" value="GO_Central"/>
</dbReference>
<dbReference type="RefSeq" id="XP_009016525.1">
    <property type="nucleotide sequence ID" value="XM_009018277.1"/>
</dbReference>
<organism evidence="4 5">
    <name type="scientific">Helobdella robusta</name>
    <name type="common">Californian leech</name>
    <dbReference type="NCBI Taxonomy" id="6412"/>
    <lineage>
        <taxon>Eukaryota</taxon>
        <taxon>Metazoa</taxon>
        <taxon>Spiralia</taxon>
        <taxon>Lophotrochozoa</taxon>
        <taxon>Annelida</taxon>
        <taxon>Clitellata</taxon>
        <taxon>Hirudinea</taxon>
        <taxon>Rhynchobdellida</taxon>
        <taxon>Glossiphoniidae</taxon>
        <taxon>Helobdella</taxon>
    </lineage>
</organism>
<evidence type="ECO:0000256" key="1">
    <source>
        <dbReference type="SAM" id="Coils"/>
    </source>
</evidence>
<dbReference type="InterPro" id="IPR002048">
    <property type="entry name" value="EF_hand_dom"/>
</dbReference>
<dbReference type="EMBL" id="KB096365">
    <property type="protein sequence ID" value="ESO05210.1"/>
    <property type="molecule type" value="Genomic_DNA"/>
</dbReference>
<dbReference type="KEGG" id="hro:HELRODRAFT_171557"/>
<keyword evidence="5" id="KW-1185">Reference proteome</keyword>
<protein>
    <recommendedName>
        <fullName evidence="2">EF-hand domain-containing protein</fullName>
    </recommendedName>
</protein>